<evidence type="ECO:0000256" key="1">
    <source>
        <dbReference type="SAM" id="Phobius"/>
    </source>
</evidence>
<feature type="transmembrane region" description="Helical" evidence="1">
    <location>
        <begin position="102"/>
        <end position="123"/>
    </location>
</feature>
<organism evidence="2 3">
    <name type="scientific">Reticulibacter mediterranei</name>
    <dbReference type="NCBI Taxonomy" id="2778369"/>
    <lineage>
        <taxon>Bacteria</taxon>
        <taxon>Bacillati</taxon>
        <taxon>Chloroflexota</taxon>
        <taxon>Ktedonobacteria</taxon>
        <taxon>Ktedonobacterales</taxon>
        <taxon>Reticulibacteraceae</taxon>
        <taxon>Reticulibacter</taxon>
    </lineage>
</organism>
<protein>
    <recommendedName>
        <fullName evidence="4">DUF1440 domain-containing protein</fullName>
    </recommendedName>
</protein>
<dbReference type="Proteomes" id="UP000597444">
    <property type="component" value="Unassembled WGS sequence"/>
</dbReference>
<gene>
    <name evidence="2" type="ORF">KSF_034840</name>
</gene>
<comment type="caution">
    <text evidence="2">The sequence shown here is derived from an EMBL/GenBank/DDBJ whole genome shotgun (WGS) entry which is preliminary data.</text>
</comment>
<name>A0A8J3INA3_9CHLR</name>
<feature type="transmembrane region" description="Helical" evidence="1">
    <location>
        <begin position="71"/>
        <end position="90"/>
    </location>
</feature>
<dbReference type="AlphaFoldDB" id="A0A8J3INA3"/>
<proteinExistence type="predicted"/>
<accession>A0A8J3INA3</accession>
<sequence>MWRNTLAGAISGIVGTFALDFTTYADMAIRGRSSSNAPSQLVKIVSEKAGLPTSSSANGHKQEIQNRENGVGSLLGYVNGIGMGMLYGLLRSQTESVSTPLAGIVVGLAAMAASDVPLISLGISNPKTWGLSGWLSDLIPHLIYGFVTVSAYETLFNNQDK</sequence>
<evidence type="ECO:0000313" key="2">
    <source>
        <dbReference type="EMBL" id="GHO93436.1"/>
    </source>
</evidence>
<reference evidence="2" key="1">
    <citation type="submission" date="2020-10" db="EMBL/GenBank/DDBJ databases">
        <title>Taxonomic study of unclassified bacteria belonging to the class Ktedonobacteria.</title>
        <authorList>
            <person name="Yabe S."/>
            <person name="Wang C.M."/>
            <person name="Zheng Y."/>
            <person name="Sakai Y."/>
            <person name="Cavaletti L."/>
            <person name="Monciardini P."/>
            <person name="Donadio S."/>
        </authorList>
    </citation>
    <scope>NUCLEOTIDE SEQUENCE</scope>
    <source>
        <strain evidence="2">ID150040</strain>
    </source>
</reference>
<feature type="transmembrane region" description="Helical" evidence="1">
    <location>
        <begin position="138"/>
        <end position="156"/>
    </location>
</feature>
<dbReference type="EMBL" id="BNJK01000001">
    <property type="protein sequence ID" value="GHO93436.1"/>
    <property type="molecule type" value="Genomic_DNA"/>
</dbReference>
<keyword evidence="1" id="KW-0812">Transmembrane</keyword>
<evidence type="ECO:0008006" key="4">
    <source>
        <dbReference type="Google" id="ProtNLM"/>
    </source>
</evidence>
<evidence type="ECO:0000313" key="3">
    <source>
        <dbReference type="Proteomes" id="UP000597444"/>
    </source>
</evidence>
<keyword evidence="1" id="KW-0472">Membrane</keyword>
<keyword evidence="3" id="KW-1185">Reference proteome</keyword>
<keyword evidence="1" id="KW-1133">Transmembrane helix</keyword>
<dbReference type="RefSeq" id="WP_220204217.1">
    <property type="nucleotide sequence ID" value="NZ_BNJK01000001.1"/>
</dbReference>